<evidence type="ECO:0000313" key="3">
    <source>
        <dbReference type="Proteomes" id="UP000287166"/>
    </source>
</evidence>
<organism evidence="2 3">
    <name type="scientific">Sparassis crispa</name>
    <dbReference type="NCBI Taxonomy" id="139825"/>
    <lineage>
        <taxon>Eukaryota</taxon>
        <taxon>Fungi</taxon>
        <taxon>Dikarya</taxon>
        <taxon>Basidiomycota</taxon>
        <taxon>Agaricomycotina</taxon>
        <taxon>Agaricomycetes</taxon>
        <taxon>Polyporales</taxon>
        <taxon>Sparassidaceae</taxon>
        <taxon>Sparassis</taxon>
    </lineage>
</organism>
<dbReference type="InParanoid" id="A0A401GX47"/>
<sequence length="119" mass="13206">MEDLHNTNARVSVFFLQQAWRSSLRRYNEARGGSVAAVDTGTRDSMNEANYVSLEAVGFRRIPAGSHPRSATIRDVHPARLAGVCDNILKQRSRMPTFNISSVSDNDVDKSLDRSDPLS</sequence>
<evidence type="ECO:0000313" key="2">
    <source>
        <dbReference type="EMBL" id="GBE86787.1"/>
    </source>
</evidence>
<dbReference type="GeneID" id="38783704"/>
<dbReference type="EMBL" id="BFAD01000010">
    <property type="protein sequence ID" value="GBE86787.1"/>
    <property type="molecule type" value="Genomic_DNA"/>
</dbReference>
<accession>A0A401GX47</accession>
<evidence type="ECO:0000256" key="1">
    <source>
        <dbReference type="SAM" id="MobiDB-lite"/>
    </source>
</evidence>
<feature type="compositionally biased region" description="Basic and acidic residues" evidence="1">
    <location>
        <begin position="107"/>
        <end position="119"/>
    </location>
</feature>
<dbReference type="RefSeq" id="XP_027617700.1">
    <property type="nucleotide sequence ID" value="XM_027761899.1"/>
</dbReference>
<protein>
    <submittedName>
        <fullName evidence="2">Uncharacterized protein</fullName>
    </submittedName>
</protein>
<comment type="caution">
    <text evidence="2">The sequence shown here is derived from an EMBL/GenBank/DDBJ whole genome shotgun (WGS) entry which is preliminary data.</text>
</comment>
<feature type="region of interest" description="Disordered" evidence="1">
    <location>
        <begin position="99"/>
        <end position="119"/>
    </location>
</feature>
<gene>
    <name evidence="2" type="ORF">SCP_1000290</name>
</gene>
<name>A0A401GX47_9APHY</name>
<dbReference type="AlphaFoldDB" id="A0A401GX47"/>
<reference evidence="2 3" key="1">
    <citation type="journal article" date="2018" name="Sci. Rep.">
        <title>Genome sequence of the cauliflower mushroom Sparassis crispa (Hanabiratake) and its association with beneficial usage.</title>
        <authorList>
            <person name="Kiyama R."/>
            <person name="Furutani Y."/>
            <person name="Kawaguchi K."/>
            <person name="Nakanishi T."/>
        </authorList>
    </citation>
    <scope>NUCLEOTIDE SEQUENCE [LARGE SCALE GENOMIC DNA]</scope>
</reference>
<dbReference type="Proteomes" id="UP000287166">
    <property type="component" value="Unassembled WGS sequence"/>
</dbReference>
<keyword evidence="3" id="KW-1185">Reference proteome</keyword>
<proteinExistence type="predicted"/>